<dbReference type="OrthoDB" id="261024at2"/>
<dbReference type="SUPFAM" id="SSF48371">
    <property type="entry name" value="ARM repeat"/>
    <property type="match status" value="1"/>
</dbReference>
<accession>A0A517QV17</accession>
<evidence type="ECO:0000313" key="4">
    <source>
        <dbReference type="Proteomes" id="UP000315724"/>
    </source>
</evidence>
<feature type="signal peptide" evidence="1">
    <location>
        <begin position="1"/>
        <end position="24"/>
    </location>
</feature>
<dbReference type="InterPro" id="IPR036278">
    <property type="entry name" value="Sialidase_sf"/>
</dbReference>
<name>A0A517QV17_9PLAN</name>
<keyword evidence="3" id="KW-0326">Glycosidase</keyword>
<dbReference type="AlphaFoldDB" id="A0A517QV17"/>
<feature type="chain" id="PRO_5021824218" evidence="1">
    <location>
        <begin position="25"/>
        <end position="636"/>
    </location>
</feature>
<reference evidence="3 4" key="1">
    <citation type="submission" date="2019-02" db="EMBL/GenBank/DDBJ databases">
        <title>Deep-cultivation of Planctomycetes and their phenomic and genomic characterization uncovers novel biology.</title>
        <authorList>
            <person name="Wiegand S."/>
            <person name="Jogler M."/>
            <person name="Boedeker C."/>
            <person name="Pinto D."/>
            <person name="Vollmers J."/>
            <person name="Rivas-Marin E."/>
            <person name="Kohn T."/>
            <person name="Peeters S.H."/>
            <person name="Heuer A."/>
            <person name="Rast P."/>
            <person name="Oberbeckmann S."/>
            <person name="Bunk B."/>
            <person name="Jeske O."/>
            <person name="Meyerdierks A."/>
            <person name="Storesund J.E."/>
            <person name="Kallscheuer N."/>
            <person name="Luecker S."/>
            <person name="Lage O.M."/>
            <person name="Pohl T."/>
            <person name="Merkel B.J."/>
            <person name="Hornburger P."/>
            <person name="Mueller R.-W."/>
            <person name="Bruemmer F."/>
            <person name="Labrenz M."/>
            <person name="Spormann A.M."/>
            <person name="Op den Camp H."/>
            <person name="Overmann J."/>
            <person name="Amann R."/>
            <person name="Jetten M.S.M."/>
            <person name="Mascher T."/>
            <person name="Medema M.H."/>
            <person name="Devos D.P."/>
            <person name="Kaster A.-K."/>
            <person name="Ovreas L."/>
            <person name="Rohde M."/>
            <person name="Galperin M.Y."/>
            <person name="Jogler C."/>
        </authorList>
    </citation>
    <scope>NUCLEOTIDE SEQUENCE [LARGE SCALE GENOMIC DNA]</scope>
    <source>
        <strain evidence="3 4">Mal48</strain>
    </source>
</reference>
<organism evidence="3 4">
    <name type="scientific">Thalassoglobus polymorphus</name>
    <dbReference type="NCBI Taxonomy" id="2527994"/>
    <lineage>
        <taxon>Bacteria</taxon>
        <taxon>Pseudomonadati</taxon>
        <taxon>Planctomycetota</taxon>
        <taxon>Planctomycetia</taxon>
        <taxon>Planctomycetales</taxon>
        <taxon>Planctomycetaceae</taxon>
        <taxon>Thalassoglobus</taxon>
    </lineage>
</organism>
<dbReference type="RefSeq" id="WP_145205105.1">
    <property type="nucleotide sequence ID" value="NZ_CP036267.1"/>
</dbReference>
<gene>
    <name evidence="3" type="primary">nanB</name>
    <name evidence="3" type="ORF">Mal48_47550</name>
</gene>
<dbReference type="Pfam" id="PF13646">
    <property type="entry name" value="HEAT_2"/>
    <property type="match status" value="1"/>
</dbReference>
<keyword evidence="3" id="KW-0378">Hydrolase</keyword>
<dbReference type="PANTHER" id="PTHR43752:SF2">
    <property type="entry name" value="BNR_ASP-BOX REPEAT FAMILY PROTEIN"/>
    <property type="match status" value="1"/>
</dbReference>
<dbReference type="InterPro" id="IPR011040">
    <property type="entry name" value="Sialidase"/>
</dbReference>
<feature type="domain" description="Sialidase" evidence="2">
    <location>
        <begin position="381"/>
        <end position="606"/>
    </location>
</feature>
<keyword evidence="1" id="KW-0732">Signal</keyword>
<dbReference type="GO" id="GO:0004308">
    <property type="term" value="F:exo-alpha-sialidase activity"/>
    <property type="evidence" value="ECO:0007669"/>
    <property type="project" value="UniProtKB-EC"/>
</dbReference>
<dbReference type="EC" id="3.2.1.18" evidence="3"/>
<dbReference type="Gene3D" id="1.25.10.10">
    <property type="entry name" value="Leucine-rich Repeat Variant"/>
    <property type="match status" value="1"/>
</dbReference>
<dbReference type="SUPFAM" id="SSF50939">
    <property type="entry name" value="Sialidases"/>
    <property type="match status" value="1"/>
</dbReference>
<dbReference type="PANTHER" id="PTHR43752">
    <property type="entry name" value="BNR/ASP-BOX REPEAT FAMILY PROTEIN"/>
    <property type="match status" value="1"/>
</dbReference>
<dbReference type="Pfam" id="PF13088">
    <property type="entry name" value="BNR_2"/>
    <property type="match status" value="1"/>
</dbReference>
<dbReference type="InterPro" id="IPR011989">
    <property type="entry name" value="ARM-like"/>
</dbReference>
<dbReference type="KEGG" id="tpol:Mal48_47550"/>
<protein>
    <submittedName>
        <fullName evidence="3">Sialidase B</fullName>
        <ecNumber evidence="3">3.2.1.18</ecNumber>
    </submittedName>
</protein>
<evidence type="ECO:0000259" key="2">
    <source>
        <dbReference type="Pfam" id="PF13088"/>
    </source>
</evidence>
<dbReference type="EMBL" id="CP036267">
    <property type="protein sequence ID" value="QDT35478.1"/>
    <property type="molecule type" value="Genomic_DNA"/>
</dbReference>
<dbReference type="InterPro" id="IPR016024">
    <property type="entry name" value="ARM-type_fold"/>
</dbReference>
<dbReference type="Gene3D" id="2.120.10.10">
    <property type="match status" value="1"/>
</dbReference>
<sequence precursor="true">MIRQTLMTALFTFSLLNITLPAHAESAKFTLSPELTEKCRTILREGIKSDEFWPSIHAAEGLTLAGLGDEVIASLTPKLKTETDDQHRCGLARELVRAGDWQQARIMFEILDKDDSYGHTHASESLFKVFELGDGVGLRRTFAESDKMTTQLMAAAALGRGGNPEAMKFLRKHLANEDEEVRRIAAWIIARVGDKSDIAQLKKNLTMAKDPIAKAYTEHALALLGDKDGLAALKKNLNSDDPAIRIYAATFGGETRDFSISDRLIELLDDDTLDVRVRSAQSLLMFTQPAPADVKEDIKRMVYPATKEHPRYTEGSIVRLANGNLLYAATEFIGGGSDFATAHIVGKESSDLGRTWSDSRVLQKSTGNMNVMSVTLKRLNAPHDDTIALFYLEKNSHEDLRLYVRFSKDEAKTFGERILATTTPGYHVMNNDRVQQLSTGRLLAPVASTPNVQGGGHFICRCWFSDDFGQTWQESEGKIDLAKRGAMEPEVIELKDGRVMMIIRTQLGTIATSFSEDGGNHWSKPSHLEGIIAPEAPSTIRRIPSTGDLLLVWNNTFKDGEGHGGKRTPLTAAISSDEGKTWQHVKNLETNMDQTYSYTSLIFVRNRAVMSYWVGEGGKLSSQYRSLPVSWFYDSE</sequence>
<dbReference type="Proteomes" id="UP000315724">
    <property type="component" value="Chromosome"/>
</dbReference>
<evidence type="ECO:0000313" key="3">
    <source>
        <dbReference type="EMBL" id="QDT35478.1"/>
    </source>
</evidence>
<keyword evidence="4" id="KW-1185">Reference proteome</keyword>
<proteinExistence type="predicted"/>
<dbReference type="CDD" id="cd15482">
    <property type="entry name" value="Sialidase_non-viral"/>
    <property type="match status" value="1"/>
</dbReference>
<evidence type="ECO:0000256" key="1">
    <source>
        <dbReference type="SAM" id="SignalP"/>
    </source>
</evidence>